<gene>
    <name evidence="2" type="ORF">BJP36_07780</name>
</gene>
<reference evidence="2" key="2">
    <citation type="submission" date="2022-10" db="EMBL/GenBank/DDBJ databases">
        <authorList>
            <person name="Ngo T.-E."/>
        </authorList>
    </citation>
    <scope>NUCLEOTIDE SEQUENCE</scope>
    <source>
        <strain evidence="2">JHB</strain>
    </source>
</reference>
<accession>A0A9Q9SU42</accession>
<reference evidence="2" key="1">
    <citation type="journal article" date="2017" name="Proc. Natl. Acad. Sci. U.S.A.">
        <title>Comparative genomics uncovers the prolific and distinctive metabolic potential of the cyanobacterial genus Moorea.</title>
        <authorList>
            <person name="Leao T."/>
            <person name="Castelao G."/>
            <person name="Korobeynikov A."/>
            <person name="Monroe E.A."/>
            <person name="Podell S."/>
            <person name="Glukhov E."/>
            <person name="Allen E.E."/>
            <person name="Gerwick W.H."/>
            <person name="Gerwick L."/>
        </authorList>
    </citation>
    <scope>NUCLEOTIDE SEQUENCE</scope>
    <source>
        <strain evidence="2">JHB</strain>
    </source>
</reference>
<dbReference type="InterPro" id="IPR036165">
    <property type="entry name" value="YefM-like_sf"/>
</dbReference>
<comment type="similarity">
    <text evidence="1">Belongs to the phD/YefM antitoxin family.</text>
</comment>
<dbReference type="Proteomes" id="UP000176944">
    <property type="component" value="Chromosome"/>
</dbReference>
<dbReference type="Gene3D" id="3.40.1620.10">
    <property type="entry name" value="YefM-like domain"/>
    <property type="match status" value="1"/>
</dbReference>
<evidence type="ECO:0000313" key="2">
    <source>
        <dbReference type="EMBL" id="WAN69653.1"/>
    </source>
</evidence>
<dbReference type="SUPFAM" id="SSF143120">
    <property type="entry name" value="YefM-like"/>
    <property type="match status" value="1"/>
</dbReference>
<protein>
    <submittedName>
        <fullName evidence="2">Type II toxin-antitoxin system prevent-host-death family antitoxin</fullName>
    </submittedName>
</protein>
<dbReference type="AlphaFoldDB" id="A0A9Q9SU42"/>
<dbReference type="EMBL" id="CP017708">
    <property type="protein sequence ID" value="WAN69653.1"/>
    <property type="molecule type" value="Genomic_DNA"/>
</dbReference>
<sequence>MSTRQITSRKGNAVLLSKEDWDSLQETLYLQSIPGFVQSVKAAEQADDWVSEEEFLKNLDGMDD</sequence>
<organism evidence="2">
    <name type="scientific">Moorena producens (strain JHB)</name>
    <dbReference type="NCBI Taxonomy" id="1454205"/>
    <lineage>
        <taxon>Bacteria</taxon>
        <taxon>Bacillati</taxon>
        <taxon>Cyanobacteriota</taxon>
        <taxon>Cyanophyceae</taxon>
        <taxon>Coleofasciculales</taxon>
        <taxon>Coleofasciculaceae</taxon>
        <taxon>Moorena</taxon>
    </lineage>
</organism>
<evidence type="ECO:0000256" key="1">
    <source>
        <dbReference type="ARBA" id="ARBA00009981"/>
    </source>
</evidence>
<dbReference type="NCBIfam" id="TIGR01552">
    <property type="entry name" value="phd_fam"/>
    <property type="match status" value="1"/>
</dbReference>
<name>A0A9Q9SU42_MOOP1</name>
<proteinExistence type="inferred from homology"/>